<evidence type="ECO:0000256" key="8">
    <source>
        <dbReference type="ARBA" id="ARBA00022989"/>
    </source>
</evidence>
<dbReference type="Pfam" id="PF13855">
    <property type="entry name" value="LRR_8"/>
    <property type="match status" value="1"/>
</dbReference>
<dbReference type="InterPro" id="IPR003591">
    <property type="entry name" value="Leu-rich_rpt_typical-subtyp"/>
</dbReference>
<gene>
    <name evidence="11" type="ORF">BUALT_Bualt15G0095400</name>
</gene>
<keyword evidence="6" id="KW-0732">Signal</keyword>
<name>A0AAV6WE69_9LAMI</name>
<dbReference type="Gene3D" id="3.80.10.10">
    <property type="entry name" value="Ribonuclease Inhibitor"/>
    <property type="match status" value="1"/>
</dbReference>
<accession>A0AAV6WE69</accession>
<evidence type="ECO:0000256" key="7">
    <source>
        <dbReference type="ARBA" id="ARBA00022737"/>
    </source>
</evidence>
<proteinExistence type="inferred from homology"/>
<evidence type="ECO:0000256" key="4">
    <source>
        <dbReference type="ARBA" id="ARBA00022614"/>
    </source>
</evidence>
<evidence type="ECO:0000256" key="3">
    <source>
        <dbReference type="ARBA" id="ARBA00022475"/>
    </source>
</evidence>
<keyword evidence="3" id="KW-1003">Cell membrane</keyword>
<dbReference type="InterPro" id="IPR001611">
    <property type="entry name" value="Leu-rich_rpt"/>
</dbReference>
<keyword evidence="8" id="KW-1133">Transmembrane helix</keyword>
<dbReference type="Proteomes" id="UP000826271">
    <property type="component" value="Unassembled WGS sequence"/>
</dbReference>
<comment type="similarity">
    <text evidence="2">Belongs to the RLP family.</text>
</comment>
<dbReference type="EMBL" id="WHWC01000015">
    <property type="protein sequence ID" value="KAG8368908.1"/>
    <property type="molecule type" value="Genomic_DNA"/>
</dbReference>
<evidence type="ECO:0000313" key="11">
    <source>
        <dbReference type="EMBL" id="KAG8368908.1"/>
    </source>
</evidence>
<evidence type="ECO:0000256" key="2">
    <source>
        <dbReference type="ARBA" id="ARBA00009592"/>
    </source>
</evidence>
<dbReference type="GO" id="GO:0006952">
    <property type="term" value="P:defense response"/>
    <property type="evidence" value="ECO:0007669"/>
    <property type="project" value="UniProtKB-ARBA"/>
</dbReference>
<keyword evidence="5" id="KW-0812">Transmembrane</keyword>
<dbReference type="SUPFAM" id="SSF52058">
    <property type="entry name" value="L domain-like"/>
    <property type="match status" value="1"/>
</dbReference>
<evidence type="ECO:0000313" key="12">
    <source>
        <dbReference type="Proteomes" id="UP000826271"/>
    </source>
</evidence>
<dbReference type="InterPro" id="IPR032675">
    <property type="entry name" value="LRR_dom_sf"/>
</dbReference>
<dbReference type="PANTHER" id="PTHR48063:SF101">
    <property type="entry name" value="LRR RECEPTOR-LIKE SERINE_THREONINE-PROTEIN KINASE FLS2"/>
    <property type="match status" value="1"/>
</dbReference>
<keyword evidence="9" id="KW-0472">Membrane</keyword>
<dbReference type="InterPro" id="IPR046956">
    <property type="entry name" value="RLP23-like"/>
</dbReference>
<evidence type="ECO:0000256" key="6">
    <source>
        <dbReference type="ARBA" id="ARBA00022729"/>
    </source>
</evidence>
<organism evidence="11 12">
    <name type="scientific">Buddleja alternifolia</name>
    <dbReference type="NCBI Taxonomy" id="168488"/>
    <lineage>
        <taxon>Eukaryota</taxon>
        <taxon>Viridiplantae</taxon>
        <taxon>Streptophyta</taxon>
        <taxon>Embryophyta</taxon>
        <taxon>Tracheophyta</taxon>
        <taxon>Spermatophyta</taxon>
        <taxon>Magnoliopsida</taxon>
        <taxon>eudicotyledons</taxon>
        <taxon>Gunneridae</taxon>
        <taxon>Pentapetalae</taxon>
        <taxon>asterids</taxon>
        <taxon>lamiids</taxon>
        <taxon>Lamiales</taxon>
        <taxon>Scrophulariaceae</taxon>
        <taxon>Buddlejeae</taxon>
        <taxon>Buddleja</taxon>
    </lineage>
</organism>
<evidence type="ECO:0000256" key="9">
    <source>
        <dbReference type="ARBA" id="ARBA00023136"/>
    </source>
</evidence>
<keyword evidence="10" id="KW-0325">Glycoprotein</keyword>
<dbReference type="SMART" id="SM00369">
    <property type="entry name" value="LRR_TYP"/>
    <property type="match status" value="2"/>
</dbReference>
<evidence type="ECO:0000256" key="10">
    <source>
        <dbReference type="ARBA" id="ARBA00023180"/>
    </source>
</evidence>
<sequence length="152" mass="16706">MVARGGWLSSDAGKCWSEAVISKREEGRVFKQKLNPKLSAVLSSSAMVARGGWWSSDAGENLPNLRVLSLHQNDFYSTIPSNLCDLGNVQVLDLSSNNLSGIIPKCLQNLTSMTGKDCNGESNCYTYYERTSLSGRVSIFDSVDLIWKGYEV</sequence>
<dbReference type="AlphaFoldDB" id="A0AAV6WE69"/>
<protein>
    <submittedName>
        <fullName evidence="11">Uncharacterized protein</fullName>
    </submittedName>
</protein>
<dbReference type="GO" id="GO:0005886">
    <property type="term" value="C:plasma membrane"/>
    <property type="evidence" value="ECO:0007669"/>
    <property type="project" value="UniProtKB-SubCell"/>
</dbReference>
<keyword evidence="7" id="KW-0677">Repeat</keyword>
<dbReference type="PANTHER" id="PTHR48063">
    <property type="entry name" value="LRR RECEPTOR-LIKE KINASE"/>
    <property type="match status" value="1"/>
</dbReference>
<dbReference type="GO" id="GO:0051707">
    <property type="term" value="P:response to other organism"/>
    <property type="evidence" value="ECO:0007669"/>
    <property type="project" value="UniProtKB-ARBA"/>
</dbReference>
<keyword evidence="4" id="KW-0433">Leucine-rich repeat</keyword>
<keyword evidence="12" id="KW-1185">Reference proteome</keyword>
<comment type="subcellular location">
    <subcellularLocation>
        <location evidence="1">Cell membrane</location>
        <topology evidence="1">Single-pass type I membrane protein</topology>
    </subcellularLocation>
</comment>
<evidence type="ECO:0000256" key="1">
    <source>
        <dbReference type="ARBA" id="ARBA00004251"/>
    </source>
</evidence>
<evidence type="ECO:0000256" key="5">
    <source>
        <dbReference type="ARBA" id="ARBA00022692"/>
    </source>
</evidence>
<comment type="caution">
    <text evidence="11">The sequence shown here is derived from an EMBL/GenBank/DDBJ whole genome shotgun (WGS) entry which is preliminary data.</text>
</comment>
<reference evidence="11" key="1">
    <citation type="submission" date="2019-10" db="EMBL/GenBank/DDBJ databases">
        <authorList>
            <person name="Zhang R."/>
            <person name="Pan Y."/>
            <person name="Wang J."/>
            <person name="Ma R."/>
            <person name="Yu S."/>
        </authorList>
    </citation>
    <scope>NUCLEOTIDE SEQUENCE</scope>
    <source>
        <strain evidence="11">LA-IB0</strain>
        <tissue evidence="11">Leaf</tissue>
    </source>
</reference>